<evidence type="ECO:0000313" key="2">
    <source>
        <dbReference type="EMBL" id="KAJ7033854.1"/>
    </source>
</evidence>
<comment type="caution">
    <text evidence="2">The sequence shown here is derived from an EMBL/GenBank/DDBJ whole genome shotgun (WGS) entry which is preliminary data.</text>
</comment>
<feature type="region of interest" description="Disordered" evidence="1">
    <location>
        <begin position="125"/>
        <end position="323"/>
    </location>
</feature>
<dbReference type="EMBL" id="JARJCM010000062">
    <property type="protein sequence ID" value="KAJ7033854.1"/>
    <property type="molecule type" value="Genomic_DNA"/>
</dbReference>
<organism evidence="2 3">
    <name type="scientific">Mycena alexandri</name>
    <dbReference type="NCBI Taxonomy" id="1745969"/>
    <lineage>
        <taxon>Eukaryota</taxon>
        <taxon>Fungi</taxon>
        <taxon>Dikarya</taxon>
        <taxon>Basidiomycota</taxon>
        <taxon>Agaricomycotina</taxon>
        <taxon>Agaricomycetes</taxon>
        <taxon>Agaricomycetidae</taxon>
        <taxon>Agaricales</taxon>
        <taxon>Marasmiineae</taxon>
        <taxon>Mycenaceae</taxon>
        <taxon>Mycena</taxon>
    </lineage>
</organism>
<feature type="compositionally biased region" description="Low complexity" evidence="1">
    <location>
        <begin position="152"/>
        <end position="166"/>
    </location>
</feature>
<sequence>MNVEPVPDFDCNIRWRFWVVEVSKISERLETRGPKWTISFFGGFRVVVGRPNGAIPLASRSRDLAIKFLTVLIRTPFSAILSRFSSPPFVLLQVDTSFDVPGHSAAWEKNPGTRRAGSRLLASKHSRIAASSKSSTAATSKTQSRPKPRKPAAASSSAAALFSSDSDVAPPKVRSSRDNDNYEPEAPTPKKRDFAAVDSSPDDDMPDPNTLSSISGKKASAPKARPKGKKNAHTERSKKPPGIPANSSQAPRRRRSLSASASAPAPKRIKLNVPVEVLSDSLGDDAPLGTRSSVSAKPARSSPPVRSEASDHGEAAEGTPIPEGAIDLAEYRLPDSLGLVDELPPEVRFRRPSVGRWFVFPRIDLAVLEQRHPPLEDRLRPDNADPALFPTKASQNSADASWCAGFDEHPQRMVDQYSDAYFGLNVLRYQRPYLLPFAPLPEDDTDPIYKMPGLRCSCTFN</sequence>
<protein>
    <submittedName>
        <fullName evidence="2">Uncharacterized protein</fullName>
    </submittedName>
</protein>
<dbReference type="Proteomes" id="UP001218188">
    <property type="component" value="Unassembled WGS sequence"/>
</dbReference>
<dbReference type="AlphaFoldDB" id="A0AAD6SUB6"/>
<feature type="compositionally biased region" description="Low complexity" evidence="1">
    <location>
        <begin position="128"/>
        <end position="143"/>
    </location>
</feature>
<evidence type="ECO:0000256" key="1">
    <source>
        <dbReference type="SAM" id="MobiDB-lite"/>
    </source>
</evidence>
<keyword evidence="3" id="KW-1185">Reference proteome</keyword>
<evidence type="ECO:0000313" key="3">
    <source>
        <dbReference type="Proteomes" id="UP001218188"/>
    </source>
</evidence>
<reference evidence="2" key="1">
    <citation type="submission" date="2023-03" db="EMBL/GenBank/DDBJ databases">
        <title>Massive genome expansion in bonnet fungi (Mycena s.s.) driven by repeated elements and novel gene families across ecological guilds.</title>
        <authorList>
            <consortium name="Lawrence Berkeley National Laboratory"/>
            <person name="Harder C.B."/>
            <person name="Miyauchi S."/>
            <person name="Viragh M."/>
            <person name="Kuo A."/>
            <person name="Thoen E."/>
            <person name="Andreopoulos B."/>
            <person name="Lu D."/>
            <person name="Skrede I."/>
            <person name="Drula E."/>
            <person name="Henrissat B."/>
            <person name="Morin E."/>
            <person name="Kohler A."/>
            <person name="Barry K."/>
            <person name="LaButti K."/>
            <person name="Morin E."/>
            <person name="Salamov A."/>
            <person name="Lipzen A."/>
            <person name="Mereny Z."/>
            <person name="Hegedus B."/>
            <person name="Baldrian P."/>
            <person name="Stursova M."/>
            <person name="Weitz H."/>
            <person name="Taylor A."/>
            <person name="Grigoriev I.V."/>
            <person name="Nagy L.G."/>
            <person name="Martin F."/>
            <person name="Kauserud H."/>
        </authorList>
    </citation>
    <scope>NUCLEOTIDE SEQUENCE</scope>
    <source>
        <strain evidence="2">CBHHK200</strain>
    </source>
</reference>
<name>A0AAD6SUB6_9AGAR</name>
<accession>A0AAD6SUB6</accession>
<feature type="compositionally biased region" description="Low complexity" evidence="1">
    <location>
        <begin position="257"/>
        <end position="266"/>
    </location>
</feature>
<gene>
    <name evidence="2" type="ORF">C8F04DRAFT_1183812</name>
</gene>
<proteinExistence type="predicted"/>